<evidence type="ECO:0000313" key="7">
    <source>
        <dbReference type="EMBL" id="EHQ25885.1"/>
    </source>
</evidence>
<evidence type="ECO:0000256" key="4">
    <source>
        <dbReference type="ARBA" id="ARBA00023136"/>
    </source>
</evidence>
<evidence type="ECO:0000259" key="6">
    <source>
        <dbReference type="Pfam" id="PF04116"/>
    </source>
</evidence>
<accession>H1Y8G7</accession>
<dbReference type="OrthoDB" id="9770329at2"/>
<gene>
    <name evidence="7" type="ORF">Mucpa_1731</name>
</gene>
<dbReference type="STRING" id="714943.Mucpa_1731"/>
<dbReference type="EMBL" id="CM001403">
    <property type="protein sequence ID" value="EHQ25885.1"/>
    <property type="molecule type" value="Genomic_DNA"/>
</dbReference>
<dbReference type="GO" id="GO:0016020">
    <property type="term" value="C:membrane"/>
    <property type="evidence" value="ECO:0007669"/>
    <property type="project" value="UniProtKB-SubCell"/>
</dbReference>
<keyword evidence="4 5" id="KW-0472">Membrane</keyword>
<name>H1Y8G7_9SPHI</name>
<keyword evidence="2 5" id="KW-0812">Transmembrane</keyword>
<feature type="domain" description="Fatty acid hydroxylase" evidence="6">
    <location>
        <begin position="102"/>
        <end position="236"/>
    </location>
</feature>
<dbReference type="InterPro" id="IPR050307">
    <property type="entry name" value="Sterol_Desaturase_Related"/>
</dbReference>
<dbReference type="GO" id="GO:0008610">
    <property type="term" value="P:lipid biosynthetic process"/>
    <property type="evidence" value="ECO:0007669"/>
    <property type="project" value="InterPro"/>
</dbReference>
<dbReference type="PANTHER" id="PTHR11863">
    <property type="entry name" value="STEROL DESATURASE"/>
    <property type="match status" value="1"/>
</dbReference>
<sequence length="257" mass="30390">MEQAFKIFLNLFAISAVRYFVIAGIAFVVCYKLLAKYLVKNKIQTREAQQTDFLREILHSVQTTAVLAVIAYVVLYTSFKQYTLVYTNPADYPTWWLWLSVPVCLVIHDTYFYWMHRLLHHPKLFRYTHLLHHKSTNPTPFASYSFHFIEAWTEGAVLLLIVFIIPVHVIAIALFTVLGFIINVYGHLGYEIVPRRFRSSPLFSFFNTSVHHNLHHKKFNGNYGLYFRVWDRLMGTEHPDYVKEFDKIQQSRFSNEK</sequence>
<protein>
    <submittedName>
        <fullName evidence="7">Fatty acid hydroxylase</fullName>
    </submittedName>
</protein>
<reference evidence="7" key="1">
    <citation type="submission" date="2011-09" db="EMBL/GenBank/DDBJ databases">
        <title>The permanent draft genome of Mucilaginibacter paludis DSM 18603.</title>
        <authorList>
            <consortium name="US DOE Joint Genome Institute (JGI-PGF)"/>
            <person name="Lucas S."/>
            <person name="Han J."/>
            <person name="Lapidus A."/>
            <person name="Bruce D."/>
            <person name="Goodwin L."/>
            <person name="Pitluck S."/>
            <person name="Peters L."/>
            <person name="Kyrpides N."/>
            <person name="Mavromatis K."/>
            <person name="Ivanova N."/>
            <person name="Mikhailova N."/>
            <person name="Held B."/>
            <person name="Detter J.C."/>
            <person name="Tapia R."/>
            <person name="Han C."/>
            <person name="Land M."/>
            <person name="Hauser L."/>
            <person name="Markowitz V."/>
            <person name="Cheng J.-F."/>
            <person name="Hugenholtz P."/>
            <person name="Woyke T."/>
            <person name="Wu D."/>
            <person name="Tindall B."/>
            <person name="Brambilla E."/>
            <person name="Klenk H.-P."/>
            <person name="Eisen J.A."/>
        </authorList>
    </citation>
    <scope>NUCLEOTIDE SEQUENCE [LARGE SCALE GENOMIC DNA]</scope>
    <source>
        <strain evidence="7">DSM 18603</strain>
    </source>
</reference>
<evidence type="ECO:0000256" key="5">
    <source>
        <dbReference type="SAM" id="Phobius"/>
    </source>
</evidence>
<evidence type="ECO:0000256" key="1">
    <source>
        <dbReference type="ARBA" id="ARBA00004370"/>
    </source>
</evidence>
<dbReference type="Proteomes" id="UP000002774">
    <property type="component" value="Chromosome"/>
</dbReference>
<organism evidence="7 8">
    <name type="scientific">Mucilaginibacter paludis DSM 18603</name>
    <dbReference type="NCBI Taxonomy" id="714943"/>
    <lineage>
        <taxon>Bacteria</taxon>
        <taxon>Pseudomonadati</taxon>
        <taxon>Bacteroidota</taxon>
        <taxon>Sphingobacteriia</taxon>
        <taxon>Sphingobacteriales</taxon>
        <taxon>Sphingobacteriaceae</taxon>
        <taxon>Mucilaginibacter</taxon>
    </lineage>
</organism>
<keyword evidence="8" id="KW-1185">Reference proteome</keyword>
<comment type="subcellular location">
    <subcellularLocation>
        <location evidence="1">Membrane</location>
    </subcellularLocation>
</comment>
<dbReference type="AlphaFoldDB" id="H1Y8G7"/>
<keyword evidence="3 5" id="KW-1133">Transmembrane helix</keyword>
<dbReference type="GO" id="GO:0016491">
    <property type="term" value="F:oxidoreductase activity"/>
    <property type="evidence" value="ECO:0007669"/>
    <property type="project" value="InterPro"/>
</dbReference>
<dbReference type="InterPro" id="IPR006694">
    <property type="entry name" value="Fatty_acid_hydroxylase"/>
</dbReference>
<dbReference type="Pfam" id="PF04116">
    <property type="entry name" value="FA_hydroxylase"/>
    <property type="match status" value="1"/>
</dbReference>
<proteinExistence type="predicted"/>
<dbReference type="HOGENOM" id="CLU_047036_6_1_10"/>
<dbReference type="eggNOG" id="COG3000">
    <property type="taxonomic scope" value="Bacteria"/>
</dbReference>
<dbReference type="GO" id="GO:0005506">
    <property type="term" value="F:iron ion binding"/>
    <property type="evidence" value="ECO:0007669"/>
    <property type="project" value="InterPro"/>
</dbReference>
<dbReference type="RefSeq" id="WP_008505772.1">
    <property type="nucleotide sequence ID" value="NZ_CM001403.1"/>
</dbReference>
<evidence type="ECO:0000313" key="8">
    <source>
        <dbReference type="Proteomes" id="UP000002774"/>
    </source>
</evidence>
<evidence type="ECO:0000256" key="2">
    <source>
        <dbReference type="ARBA" id="ARBA00022692"/>
    </source>
</evidence>
<feature type="transmembrane region" description="Helical" evidence="5">
    <location>
        <begin position="156"/>
        <end position="182"/>
    </location>
</feature>
<evidence type="ECO:0000256" key="3">
    <source>
        <dbReference type="ARBA" id="ARBA00022989"/>
    </source>
</evidence>
<feature type="transmembrane region" description="Helical" evidence="5">
    <location>
        <begin position="12"/>
        <end position="35"/>
    </location>
</feature>
<feature type="transmembrane region" description="Helical" evidence="5">
    <location>
        <begin position="95"/>
        <end position="114"/>
    </location>
</feature>
<feature type="transmembrane region" description="Helical" evidence="5">
    <location>
        <begin position="56"/>
        <end position="75"/>
    </location>
</feature>